<reference evidence="1" key="1">
    <citation type="submission" date="2022-03" db="EMBL/GenBank/DDBJ databases">
        <authorList>
            <person name="Lindestad O."/>
        </authorList>
    </citation>
    <scope>NUCLEOTIDE SEQUENCE</scope>
</reference>
<evidence type="ECO:0000313" key="2">
    <source>
        <dbReference type="Proteomes" id="UP000838756"/>
    </source>
</evidence>
<gene>
    <name evidence="1" type="primary">jg20707</name>
    <name evidence="1" type="ORF">PAEG_LOCUS3836</name>
</gene>
<name>A0A8S4QS33_9NEOP</name>
<proteinExistence type="predicted"/>
<keyword evidence="2" id="KW-1185">Reference proteome</keyword>
<protein>
    <submittedName>
        <fullName evidence="1">Jg20707 protein</fullName>
    </submittedName>
</protein>
<evidence type="ECO:0000313" key="1">
    <source>
        <dbReference type="EMBL" id="CAH2215750.1"/>
    </source>
</evidence>
<comment type="caution">
    <text evidence="1">The sequence shown here is derived from an EMBL/GenBank/DDBJ whole genome shotgun (WGS) entry which is preliminary data.</text>
</comment>
<dbReference type="EMBL" id="CAKXAJ010012679">
    <property type="protein sequence ID" value="CAH2215750.1"/>
    <property type="molecule type" value="Genomic_DNA"/>
</dbReference>
<dbReference type="Proteomes" id="UP000838756">
    <property type="component" value="Unassembled WGS sequence"/>
</dbReference>
<sequence>MRIVCKRSDLDPVPFMITREPKIIQDARLVTSESTRSHLQFSSIPYNFTWSLLTDQAGDYMMVSGKSTPKNVAALRRARKENVSLSINLRHSCQVSCACNHTDILTLQTGTALQLLLICRNKHSGSTSLDELCPKKFYYY</sequence>
<accession>A0A8S4QS33</accession>
<organism evidence="1 2">
    <name type="scientific">Pararge aegeria aegeria</name>
    <dbReference type="NCBI Taxonomy" id="348720"/>
    <lineage>
        <taxon>Eukaryota</taxon>
        <taxon>Metazoa</taxon>
        <taxon>Ecdysozoa</taxon>
        <taxon>Arthropoda</taxon>
        <taxon>Hexapoda</taxon>
        <taxon>Insecta</taxon>
        <taxon>Pterygota</taxon>
        <taxon>Neoptera</taxon>
        <taxon>Endopterygota</taxon>
        <taxon>Lepidoptera</taxon>
        <taxon>Glossata</taxon>
        <taxon>Ditrysia</taxon>
        <taxon>Papilionoidea</taxon>
        <taxon>Nymphalidae</taxon>
        <taxon>Satyrinae</taxon>
        <taxon>Satyrini</taxon>
        <taxon>Parargina</taxon>
        <taxon>Pararge</taxon>
    </lineage>
</organism>
<dbReference type="AlphaFoldDB" id="A0A8S4QS33"/>